<dbReference type="SMART" id="SM00180">
    <property type="entry name" value="EGF_Lam"/>
    <property type="match status" value="5"/>
</dbReference>
<dbReference type="InParanoid" id="A0A6J2VP28"/>
<dbReference type="GO" id="GO:0016358">
    <property type="term" value="P:dendrite development"/>
    <property type="evidence" value="ECO:0007669"/>
    <property type="project" value="TreeGrafter"/>
</dbReference>
<evidence type="ECO:0000256" key="1">
    <source>
        <dbReference type="ARBA" id="ARBA00022536"/>
    </source>
</evidence>
<keyword evidence="1 5" id="KW-0245">EGF-like domain</keyword>
<name>A0A6J2VP28_CHACN</name>
<feature type="compositionally biased region" description="Polar residues" evidence="6">
    <location>
        <begin position="867"/>
        <end position="882"/>
    </location>
</feature>
<evidence type="ECO:0000256" key="6">
    <source>
        <dbReference type="SAM" id="MobiDB-lite"/>
    </source>
</evidence>
<dbReference type="SMART" id="SM00181">
    <property type="entry name" value="EGF"/>
    <property type="match status" value="7"/>
</dbReference>
<evidence type="ECO:0000313" key="10">
    <source>
        <dbReference type="RefSeq" id="XP_030632946.1"/>
    </source>
</evidence>
<feature type="compositionally biased region" description="Low complexity" evidence="6">
    <location>
        <begin position="700"/>
        <end position="715"/>
    </location>
</feature>
<feature type="signal peptide" evidence="7">
    <location>
        <begin position="1"/>
        <end position="20"/>
    </location>
</feature>
<dbReference type="PROSITE" id="PS50026">
    <property type="entry name" value="EGF_3"/>
    <property type="match status" value="2"/>
</dbReference>
<keyword evidence="4 5" id="KW-1015">Disulfide bond</keyword>
<evidence type="ECO:0000256" key="3">
    <source>
        <dbReference type="ARBA" id="ARBA00022737"/>
    </source>
</evidence>
<feature type="disulfide bond" evidence="5">
    <location>
        <begin position="78"/>
        <end position="87"/>
    </location>
</feature>
<dbReference type="Pfam" id="PF00053">
    <property type="entry name" value="EGF_laminin"/>
    <property type="match status" value="3"/>
</dbReference>
<dbReference type="FunFam" id="2.170.300.10:FF:000041">
    <property type="entry name" value="Tyrosine protein kinase receptor tie-1, putative"/>
    <property type="match status" value="1"/>
</dbReference>
<feature type="domain" description="EGF-like" evidence="8">
    <location>
        <begin position="49"/>
        <end position="88"/>
    </location>
</feature>
<dbReference type="PRINTS" id="PR00011">
    <property type="entry name" value="EGFLAMININ"/>
</dbReference>
<keyword evidence="10" id="KW-0675">Receptor</keyword>
<feature type="disulfide bond" evidence="5">
    <location>
        <begin position="375"/>
        <end position="384"/>
    </location>
</feature>
<dbReference type="PANTHER" id="PTHR24043">
    <property type="entry name" value="SCAVENGER RECEPTOR CLASS F"/>
    <property type="match status" value="1"/>
</dbReference>
<feature type="domain" description="EGF-like" evidence="8">
    <location>
        <begin position="350"/>
        <end position="385"/>
    </location>
</feature>
<dbReference type="GeneID" id="115814299"/>
<dbReference type="Gene3D" id="2.170.300.10">
    <property type="entry name" value="Tie2 ligand-binding domain superfamily"/>
    <property type="match status" value="2"/>
</dbReference>
<dbReference type="GO" id="GO:0016322">
    <property type="term" value="P:neuron remodeling"/>
    <property type="evidence" value="ECO:0007669"/>
    <property type="project" value="TreeGrafter"/>
</dbReference>
<feature type="chain" id="PRO_5026799390" evidence="7">
    <location>
        <begin position="21"/>
        <end position="908"/>
    </location>
</feature>
<dbReference type="GO" id="GO:0030169">
    <property type="term" value="F:low-density lipoprotein particle binding"/>
    <property type="evidence" value="ECO:0007669"/>
    <property type="project" value="TreeGrafter"/>
</dbReference>
<keyword evidence="2 7" id="KW-0732">Signal</keyword>
<evidence type="ECO:0000259" key="8">
    <source>
        <dbReference type="PROSITE" id="PS50026"/>
    </source>
</evidence>
<dbReference type="CTD" id="8578"/>
<accession>A0A6J2VP28</accession>
<keyword evidence="9" id="KW-1185">Reference proteome</keyword>
<dbReference type="FunCoup" id="A0A6J2VP28">
    <property type="interactions" value="633"/>
</dbReference>
<gene>
    <name evidence="10" type="primary">scarf1</name>
</gene>
<feature type="compositionally biased region" description="Basic and acidic residues" evidence="6">
    <location>
        <begin position="637"/>
        <end position="648"/>
    </location>
</feature>
<reference evidence="10" key="1">
    <citation type="submission" date="2025-08" db="UniProtKB">
        <authorList>
            <consortium name="RefSeq"/>
        </authorList>
    </citation>
    <scope>IDENTIFICATION</scope>
</reference>
<evidence type="ECO:0000256" key="4">
    <source>
        <dbReference type="ARBA" id="ARBA00023157"/>
    </source>
</evidence>
<dbReference type="OrthoDB" id="6130531at2759"/>
<dbReference type="RefSeq" id="XP_030632946.1">
    <property type="nucleotide sequence ID" value="XM_030777086.1"/>
</dbReference>
<protein>
    <submittedName>
        <fullName evidence="10">Scavenger receptor class F member 1</fullName>
    </submittedName>
</protein>
<dbReference type="InterPro" id="IPR042635">
    <property type="entry name" value="MEGF10/SREC1/2-like"/>
</dbReference>
<dbReference type="GO" id="GO:0005044">
    <property type="term" value="F:scavenger receptor activity"/>
    <property type="evidence" value="ECO:0007669"/>
    <property type="project" value="InterPro"/>
</dbReference>
<dbReference type="AlphaFoldDB" id="A0A6J2VP28"/>
<organism evidence="9 10">
    <name type="scientific">Chanos chanos</name>
    <name type="common">Milkfish</name>
    <name type="synonym">Mugil chanos</name>
    <dbReference type="NCBI Taxonomy" id="29144"/>
    <lineage>
        <taxon>Eukaryota</taxon>
        <taxon>Metazoa</taxon>
        <taxon>Chordata</taxon>
        <taxon>Craniata</taxon>
        <taxon>Vertebrata</taxon>
        <taxon>Euteleostomi</taxon>
        <taxon>Actinopterygii</taxon>
        <taxon>Neopterygii</taxon>
        <taxon>Teleostei</taxon>
        <taxon>Ostariophysi</taxon>
        <taxon>Gonorynchiformes</taxon>
        <taxon>Chanidae</taxon>
        <taxon>Chanos</taxon>
    </lineage>
</organism>
<evidence type="ECO:0000256" key="7">
    <source>
        <dbReference type="SAM" id="SignalP"/>
    </source>
</evidence>
<evidence type="ECO:0000256" key="2">
    <source>
        <dbReference type="ARBA" id="ARBA00022729"/>
    </source>
</evidence>
<feature type="region of interest" description="Disordered" evidence="6">
    <location>
        <begin position="755"/>
        <end position="882"/>
    </location>
</feature>
<dbReference type="InterPro" id="IPR002049">
    <property type="entry name" value="LE_dom"/>
</dbReference>
<evidence type="ECO:0000256" key="5">
    <source>
        <dbReference type="PROSITE-ProRule" id="PRU00076"/>
    </source>
</evidence>
<feature type="region of interest" description="Disordered" evidence="6">
    <location>
        <begin position="637"/>
        <end position="719"/>
    </location>
</feature>
<dbReference type="PROSITE" id="PS00022">
    <property type="entry name" value="EGF_1"/>
    <property type="match status" value="3"/>
</dbReference>
<sequence length="908" mass="97023">MVSLLACLGLVFYCCSLSSGQKLSPTGKNVCKNPSDLSSLVCCDGWAQEGNECTQPLCEGERACQQDEVCVYPGMCRCKPGFYGAQCKTRCPPEFWAPDCREVCLCHPNGQCDPVTGECTCRPNRWGPLCQNECRCGRHGRCNQVHGNCTCDEGWWTPTCSKACLCYPGTSTCDPATGHCRCNTGYWGPKCSLRCNCMLSPCQQRTGTCQCKQGFWGPVCDRRCNCDLNHGGCDPVSGECVCDPGYQNPFCHMTCAAGTYGSGCEKSCGHCAGGKPCSIENGSCDVCMPGWNGTRCDKPCPHGYYGNHCQEVCPHCKNEEPCDPETGACSRCDTGWTGPRCDRLCPDGTFGDGCRLPCSPCFHGQCDHVTGSCVCHPGFQGESCNSTCPSHLYGVNCSSVCDCGDIPCHPATGACQNSNHAGLIAGLLIPLLILILALLFCCCCCGQSPADGKDRMAVGDGGTAVRMKHHVYNVLANMGSAMPCLTLWSSGLPRVTVSHHDPELTFNHSFIEPPSSGWVTDNSFESDEGEELYCVPPREDIPAVAGGEFQELSSKCNMFPDPSAFNSEDMALAFGIPRTSSIAKSKRPSVSFAEGTKFISKERRGSAQDLPLSAARKPKAPWGVLMVSALQGQINRVDGEGEREKEVEVAEDGDPMCGEGDPSSDTPQTGKERFSGASSRTSLTVPGGRRRTLSNTRRTAQSQAASSSEGQAPEAGEGKLTTVYVTVGKAPRASKQEPVSEGPVQAMLRRLGSLQKQREEATRPGGKGQAVVKPPRRKLGARASAWEQESGAGCTADVTMRKASLRKHSSLSSPGAVCSTDTPYENTPKRPLSSILKSVPEYSTPRSEAEYESLANASSFPDAEGKSSYQTVGASETESNSAEVITNEVAVTSVDEGPKYENVFIKQS</sequence>
<dbReference type="InterPro" id="IPR000742">
    <property type="entry name" value="EGF"/>
</dbReference>
<proteinExistence type="predicted"/>
<comment type="caution">
    <text evidence="5">Lacks conserved residue(s) required for the propagation of feature annotation.</text>
</comment>
<dbReference type="PANTHER" id="PTHR24043:SF0">
    <property type="entry name" value="SCAVENGER RECEPTOR CLASS F MEMBER 1"/>
    <property type="match status" value="1"/>
</dbReference>
<evidence type="ECO:0000313" key="9">
    <source>
        <dbReference type="Proteomes" id="UP000504632"/>
    </source>
</evidence>
<keyword evidence="3" id="KW-0677">Repeat</keyword>
<dbReference type="Proteomes" id="UP000504632">
    <property type="component" value="Chromosome 6"/>
</dbReference>
<dbReference type="GO" id="GO:0007157">
    <property type="term" value="P:heterophilic cell-cell adhesion via plasma membrane cell adhesion molecules"/>
    <property type="evidence" value="ECO:0007669"/>
    <property type="project" value="TreeGrafter"/>
</dbReference>
<dbReference type="GO" id="GO:0016020">
    <property type="term" value="C:membrane"/>
    <property type="evidence" value="ECO:0007669"/>
    <property type="project" value="TreeGrafter"/>
</dbReference>